<gene>
    <name evidence="2" type="ORF">C1631_008495</name>
</gene>
<comment type="caution">
    <text evidence="2">The sequence shown here is derived from an EMBL/GenBank/DDBJ whole genome shotgun (WGS) entry which is preliminary data.</text>
</comment>
<feature type="transmembrane region" description="Helical" evidence="1">
    <location>
        <begin position="41"/>
        <end position="67"/>
    </location>
</feature>
<dbReference type="OrthoDB" id="1361463at2"/>
<accession>A0A316XA23</accession>
<keyword evidence="1" id="KW-0472">Membrane</keyword>
<proteinExistence type="predicted"/>
<evidence type="ECO:0000313" key="3">
    <source>
        <dbReference type="Proteomes" id="UP000236594"/>
    </source>
</evidence>
<protein>
    <submittedName>
        <fullName evidence="2">Uncharacterized protein</fullName>
    </submittedName>
</protein>
<keyword evidence="3" id="KW-1185">Reference proteome</keyword>
<organism evidence="2 3">
    <name type="scientific">Chryseobacterium phosphatilyticum</name>
    <dbReference type="NCBI Taxonomy" id="475075"/>
    <lineage>
        <taxon>Bacteria</taxon>
        <taxon>Pseudomonadati</taxon>
        <taxon>Bacteroidota</taxon>
        <taxon>Flavobacteriia</taxon>
        <taxon>Flavobacteriales</taxon>
        <taxon>Weeksellaceae</taxon>
        <taxon>Chryseobacterium group</taxon>
        <taxon>Chryseobacterium</taxon>
    </lineage>
</organism>
<evidence type="ECO:0000313" key="2">
    <source>
        <dbReference type="EMBL" id="PWN70029.1"/>
    </source>
</evidence>
<sequence>MTIEIKNKTNWIITFITSIGLFISLFIILVVIPFTSVQNDYFLTVLHFISSAAPFTGLFIIFLYIWLWNTFGKTVLIIESDIITVRYKNKLFTHPKIFSKKEIDHIVSKDFAVEEYKFGVRYHLSWSGSTYSVVIVNRDREIRIVDWITKDMAEEIIHKIKSIW</sequence>
<keyword evidence="1" id="KW-0812">Transmembrane</keyword>
<dbReference type="EMBL" id="PPED02000002">
    <property type="protein sequence ID" value="PWN70029.1"/>
    <property type="molecule type" value="Genomic_DNA"/>
</dbReference>
<dbReference type="Proteomes" id="UP000236594">
    <property type="component" value="Unassembled WGS sequence"/>
</dbReference>
<dbReference type="AlphaFoldDB" id="A0A316XA23"/>
<name>A0A316XA23_9FLAO</name>
<reference evidence="2 3" key="1">
    <citation type="submission" date="2018-04" db="EMBL/GenBank/DDBJ databases">
        <title>Draft Genome Sequence of Phosphate-Solubilizing Chryseobacterium sp. ISE14 that is a Biocontrol and Plant Growth-Promoting Rhizobacterium Isolated from Cucumber.</title>
        <authorList>
            <person name="Jeong J.-J."/>
            <person name="Sang M.K."/>
            <person name="Choi I.-G."/>
            <person name="Kim K.D."/>
        </authorList>
    </citation>
    <scope>NUCLEOTIDE SEQUENCE [LARGE SCALE GENOMIC DNA]</scope>
    <source>
        <strain evidence="2 3">ISE14</strain>
    </source>
</reference>
<keyword evidence="1" id="KW-1133">Transmembrane helix</keyword>
<evidence type="ECO:0000256" key="1">
    <source>
        <dbReference type="SAM" id="Phobius"/>
    </source>
</evidence>
<dbReference type="RefSeq" id="WP_109711661.1">
    <property type="nucleotide sequence ID" value="NZ_PPED02000002.1"/>
</dbReference>
<feature type="transmembrane region" description="Helical" evidence="1">
    <location>
        <begin position="12"/>
        <end position="35"/>
    </location>
</feature>